<keyword evidence="2" id="KW-1185">Reference proteome</keyword>
<name>A0ABT6XMP6_9FLAO</name>
<dbReference type="Proteomes" id="UP001230035">
    <property type="component" value="Unassembled WGS sequence"/>
</dbReference>
<evidence type="ECO:0000313" key="1">
    <source>
        <dbReference type="EMBL" id="MDI9256341.1"/>
    </source>
</evidence>
<sequence>MALKTDDCDIRDVHFYMDFGGNGDYYLNLIEYPKDELEVFKSINYRMAMSGGFAKNYPRVKDAFVKLFREMEKAGLNKHPVDDAISTTVL</sequence>
<organism evidence="1 2">
    <name type="scientific">Flavobacterium sedimenticola</name>
    <dbReference type="NCBI Taxonomy" id="3043286"/>
    <lineage>
        <taxon>Bacteria</taxon>
        <taxon>Pseudomonadati</taxon>
        <taxon>Bacteroidota</taxon>
        <taxon>Flavobacteriia</taxon>
        <taxon>Flavobacteriales</taxon>
        <taxon>Flavobacteriaceae</taxon>
        <taxon>Flavobacterium</taxon>
    </lineage>
</organism>
<dbReference type="RefSeq" id="WP_283238020.1">
    <property type="nucleotide sequence ID" value="NZ_JASGBP010000001.1"/>
</dbReference>
<accession>A0ABT6XMP6</accession>
<reference evidence="1 2" key="1">
    <citation type="submission" date="2023-05" db="EMBL/GenBank/DDBJ databases">
        <title>Flavobacterium sedimenti sp. nov., isolated from the sediment.</title>
        <authorList>
            <person name="Wu N."/>
        </authorList>
    </citation>
    <scope>NUCLEOTIDE SEQUENCE [LARGE SCALE GENOMIC DNA]</scope>
    <source>
        <strain evidence="1 2">YZ-48</strain>
    </source>
</reference>
<evidence type="ECO:0000313" key="2">
    <source>
        <dbReference type="Proteomes" id="UP001230035"/>
    </source>
</evidence>
<comment type="caution">
    <text evidence="1">The sequence shown here is derived from an EMBL/GenBank/DDBJ whole genome shotgun (WGS) entry which is preliminary data.</text>
</comment>
<protein>
    <submittedName>
        <fullName evidence="1">Uncharacterized protein</fullName>
    </submittedName>
</protein>
<dbReference type="EMBL" id="JASGBP010000001">
    <property type="protein sequence ID" value="MDI9256341.1"/>
    <property type="molecule type" value="Genomic_DNA"/>
</dbReference>
<gene>
    <name evidence="1" type="ORF">QHT84_02815</name>
</gene>
<proteinExistence type="predicted"/>